<dbReference type="Pfam" id="PF02518">
    <property type="entry name" value="HATPase_c"/>
    <property type="match status" value="1"/>
</dbReference>
<dbReference type="InterPro" id="IPR004358">
    <property type="entry name" value="Sig_transdc_His_kin-like_C"/>
</dbReference>
<dbReference type="CDD" id="cd00082">
    <property type="entry name" value="HisKA"/>
    <property type="match status" value="1"/>
</dbReference>
<dbReference type="SUPFAM" id="SSF55874">
    <property type="entry name" value="ATPase domain of HSP90 chaperone/DNA topoisomerase II/histidine kinase"/>
    <property type="match status" value="1"/>
</dbReference>
<evidence type="ECO:0000313" key="10">
    <source>
        <dbReference type="Proteomes" id="UP000002774"/>
    </source>
</evidence>
<dbReference type="InterPro" id="IPR001610">
    <property type="entry name" value="PAC"/>
</dbReference>
<dbReference type="PANTHER" id="PTHR43304:SF1">
    <property type="entry name" value="PAC DOMAIN-CONTAINING PROTEIN"/>
    <property type="match status" value="1"/>
</dbReference>
<dbReference type="CDD" id="cd00130">
    <property type="entry name" value="PAS"/>
    <property type="match status" value="1"/>
</dbReference>
<dbReference type="eggNOG" id="COG2202">
    <property type="taxonomic scope" value="Bacteria"/>
</dbReference>
<dbReference type="SMART" id="SM00387">
    <property type="entry name" value="HATPase_c"/>
    <property type="match status" value="1"/>
</dbReference>
<dbReference type="InterPro" id="IPR013655">
    <property type="entry name" value="PAS_fold_3"/>
</dbReference>
<protein>
    <recommendedName>
        <fullName evidence="2">histidine kinase</fullName>
        <ecNumber evidence="2">2.7.13.3</ecNumber>
    </recommendedName>
</protein>
<dbReference type="SUPFAM" id="SSF47384">
    <property type="entry name" value="Homodimeric domain of signal transducing histidine kinase"/>
    <property type="match status" value="1"/>
</dbReference>
<dbReference type="InterPro" id="IPR035965">
    <property type="entry name" value="PAS-like_dom_sf"/>
</dbReference>
<evidence type="ECO:0000256" key="4">
    <source>
        <dbReference type="ARBA" id="ARBA00022679"/>
    </source>
</evidence>
<dbReference type="Pfam" id="PF00512">
    <property type="entry name" value="HisKA"/>
    <property type="match status" value="1"/>
</dbReference>
<dbReference type="InterPro" id="IPR003661">
    <property type="entry name" value="HisK_dim/P_dom"/>
</dbReference>
<dbReference type="InterPro" id="IPR003594">
    <property type="entry name" value="HATPase_dom"/>
</dbReference>
<dbReference type="InterPro" id="IPR052162">
    <property type="entry name" value="Sensor_kinase/Photoreceptor"/>
</dbReference>
<dbReference type="Gene3D" id="2.10.70.100">
    <property type="match status" value="1"/>
</dbReference>
<evidence type="ECO:0000313" key="9">
    <source>
        <dbReference type="EMBL" id="EHQ30297.1"/>
    </source>
</evidence>
<dbReference type="InterPro" id="IPR036890">
    <property type="entry name" value="HATPase_C_sf"/>
</dbReference>
<dbReference type="Gene3D" id="1.10.287.130">
    <property type="match status" value="1"/>
</dbReference>
<dbReference type="EMBL" id="CM001403">
    <property type="protein sequence ID" value="EHQ30297.1"/>
    <property type="molecule type" value="Genomic_DNA"/>
</dbReference>
<dbReference type="eggNOG" id="COG4251">
    <property type="taxonomic scope" value="Bacteria"/>
</dbReference>
<dbReference type="PRINTS" id="PR00344">
    <property type="entry name" value="BCTRLSENSOR"/>
</dbReference>
<evidence type="ECO:0000256" key="1">
    <source>
        <dbReference type="ARBA" id="ARBA00000085"/>
    </source>
</evidence>
<dbReference type="AlphaFoldDB" id="H1Y3N5"/>
<dbReference type="PANTHER" id="PTHR43304">
    <property type="entry name" value="PHYTOCHROME-LIKE PROTEIN CPH1"/>
    <property type="match status" value="1"/>
</dbReference>
<evidence type="ECO:0000259" key="8">
    <source>
        <dbReference type="PROSITE" id="PS50113"/>
    </source>
</evidence>
<dbReference type="InterPro" id="IPR000700">
    <property type="entry name" value="PAS-assoc_C"/>
</dbReference>
<comment type="catalytic activity">
    <reaction evidence="1">
        <text>ATP + protein L-histidine = ADP + protein N-phospho-L-histidine.</text>
        <dbReference type="EC" id="2.7.13.3"/>
    </reaction>
</comment>
<keyword evidence="10" id="KW-1185">Reference proteome</keyword>
<dbReference type="InterPro" id="IPR000014">
    <property type="entry name" value="PAS"/>
</dbReference>
<dbReference type="Pfam" id="PF08447">
    <property type="entry name" value="PAS_3"/>
    <property type="match status" value="1"/>
</dbReference>
<feature type="domain" description="PAC" evidence="8">
    <location>
        <begin position="293"/>
        <end position="347"/>
    </location>
</feature>
<dbReference type="Gene3D" id="3.30.450.20">
    <property type="entry name" value="PAS domain"/>
    <property type="match status" value="2"/>
</dbReference>
<feature type="domain" description="PAC" evidence="8">
    <location>
        <begin position="423"/>
        <end position="475"/>
    </location>
</feature>
<accession>H1Y3N5</accession>
<keyword evidence="6" id="KW-0812">Transmembrane</keyword>
<keyword evidence="5 9" id="KW-0418">Kinase</keyword>
<name>H1Y3N5_9SPHI</name>
<evidence type="ECO:0000256" key="2">
    <source>
        <dbReference type="ARBA" id="ARBA00012438"/>
    </source>
</evidence>
<organism evidence="9 10">
    <name type="scientific">Mucilaginibacter paludis DSM 18603</name>
    <dbReference type="NCBI Taxonomy" id="714943"/>
    <lineage>
        <taxon>Bacteria</taxon>
        <taxon>Pseudomonadati</taxon>
        <taxon>Bacteroidota</taxon>
        <taxon>Sphingobacteriia</taxon>
        <taxon>Sphingobacteriales</taxon>
        <taxon>Sphingobacteriaceae</taxon>
        <taxon>Mucilaginibacter</taxon>
    </lineage>
</organism>
<keyword evidence="3" id="KW-0597">Phosphoprotein</keyword>
<dbReference type="InterPro" id="IPR036097">
    <property type="entry name" value="HisK_dim/P_sf"/>
</dbReference>
<dbReference type="RefSeq" id="WP_008511907.1">
    <property type="nucleotide sequence ID" value="NZ_CM001403.1"/>
</dbReference>
<dbReference type="SMART" id="SM00086">
    <property type="entry name" value="PAC"/>
    <property type="match status" value="2"/>
</dbReference>
<evidence type="ECO:0000259" key="7">
    <source>
        <dbReference type="PROSITE" id="PS50109"/>
    </source>
</evidence>
<dbReference type="NCBIfam" id="TIGR00229">
    <property type="entry name" value="sensory_box"/>
    <property type="match status" value="1"/>
</dbReference>
<dbReference type="EC" id="2.7.13.3" evidence="2"/>
<keyword evidence="6" id="KW-0472">Membrane</keyword>
<dbReference type="Pfam" id="PF05227">
    <property type="entry name" value="CHASE3"/>
    <property type="match status" value="1"/>
</dbReference>
<dbReference type="OrthoDB" id="1522284at2"/>
<dbReference type="InterPro" id="IPR007891">
    <property type="entry name" value="CHASE3"/>
</dbReference>
<dbReference type="SMART" id="SM00388">
    <property type="entry name" value="HisKA"/>
    <property type="match status" value="1"/>
</dbReference>
<dbReference type="PROSITE" id="PS50109">
    <property type="entry name" value="HIS_KIN"/>
    <property type="match status" value="1"/>
</dbReference>
<dbReference type="InterPro" id="IPR005467">
    <property type="entry name" value="His_kinase_dom"/>
</dbReference>
<dbReference type="SUPFAM" id="SSF55785">
    <property type="entry name" value="PYP-like sensor domain (PAS domain)"/>
    <property type="match status" value="2"/>
</dbReference>
<proteinExistence type="predicted"/>
<keyword evidence="4" id="KW-0808">Transferase</keyword>
<gene>
    <name evidence="9" type="ORF">Mucpa_6241</name>
</gene>
<dbReference type="PROSITE" id="PS50113">
    <property type="entry name" value="PAC"/>
    <property type="match status" value="2"/>
</dbReference>
<dbReference type="HOGENOM" id="CLU_388735_0_0_10"/>
<evidence type="ECO:0000256" key="3">
    <source>
        <dbReference type="ARBA" id="ARBA00022553"/>
    </source>
</evidence>
<feature type="transmembrane region" description="Helical" evidence="6">
    <location>
        <begin position="178"/>
        <end position="201"/>
    </location>
</feature>
<dbReference type="Gene3D" id="3.30.565.10">
    <property type="entry name" value="Histidine kinase-like ATPase, C-terminal domain"/>
    <property type="match status" value="1"/>
</dbReference>
<dbReference type="GO" id="GO:0000155">
    <property type="term" value="F:phosphorelay sensor kinase activity"/>
    <property type="evidence" value="ECO:0007669"/>
    <property type="project" value="InterPro"/>
</dbReference>
<feature type="transmembrane region" description="Helical" evidence="6">
    <location>
        <begin position="9"/>
        <end position="29"/>
    </location>
</feature>
<evidence type="ECO:0000256" key="6">
    <source>
        <dbReference type="SAM" id="Phobius"/>
    </source>
</evidence>
<dbReference type="STRING" id="714943.Mucpa_6241"/>
<feature type="domain" description="Histidine kinase" evidence="7">
    <location>
        <begin position="493"/>
        <end position="708"/>
    </location>
</feature>
<keyword evidence="6" id="KW-1133">Transmembrane helix</keyword>
<sequence>MMDTFNKRIIYSIELSMLILACLLFASYYDIKRANTRELWLKHSDEVLVHTGRIQLAATESGMSARDFMLTGDQASVTRFNQVSNQALKELDTVRHITADNLVIPPLLDSVGKYLNIQTAFSKRVISLRKSQGLAPALALVQAGKGKIDADRGAFFIRQVEHNENGLLSVRKAESKKALSIVNISLFTTGAFILAFIVMLLKRGRKEAKDRSRLLDRLIRNNEHNNIAEKLASLGTWSMNLDTQVVSGSDEMYRIWAIDPAKTESVFESFIQKVHPEDRNFVLQKTLDVGDKTNVESYNFRILNNGQIRYLNNGVTVIRNADHKLHTIAGYVQDITEKRLAAVDLEDAHIQLTTLFNRIGEVLFSRDVVENRFMRISDNCDQIFGYNPEEFKADPELWIAVIHSEDRHLIESGNVMLAQGVQTVNQYRVIRKDGAVRWVENKRVPWVDAKGTLVRVDAVIKDITEKRLAELEYDRMIADVVQRNKTLEQFTYIVSHNFRAPVANIIGLSQILDLLPNANPAEQMAVIKHILSSVNNLDHIVKDLTMVLQVREPVNEKKETVYFNDLLTDVKMSLQPVINQNNLQISCDFSQVDRLFTIRNYLYSIFYHLLLNSVNYRREDIVTMIRVEAYQTSDHLELAFTDNGKGIDLVQNGSKLFDLYSRFDTSIQGRGMGLFMVKTQVEALGGTIGVKSSLMKGTKFNIILPLMPTQ</sequence>
<reference evidence="9" key="1">
    <citation type="submission" date="2011-09" db="EMBL/GenBank/DDBJ databases">
        <title>The permanent draft genome of Mucilaginibacter paludis DSM 18603.</title>
        <authorList>
            <consortium name="US DOE Joint Genome Institute (JGI-PGF)"/>
            <person name="Lucas S."/>
            <person name="Han J."/>
            <person name="Lapidus A."/>
            <person name="Bruce D."/>
            <person name="Goodwin L."/>
            <person name="Pitluck S."/>
            <person name="Peters L."/>
            <person name="Kyrpides N."/>
            <person name="Mavromatis K."/>
            <person name="Ivanova N."/>
            <person name="Mikhailova N."/>
            <person name="Held B."/>
            <person name="Detter J.C."/>
            <person name="Tapia R."/>
            <person name="Han C."/>
            <person name="Land M."/>
            <person name="Hauser L."/>
            <person name="Markowitz V."/>
            <person name="Cheng J.-F."/>
            <person name="Hugenholtz P."/>
            <person name="Woyke T."/>
            <person name="Wu D."/>
            <person name="Tindall B."/>
            <person name="Brambilla E."/>
            <person name="Klenk H.-P."/>
            <person name="Eisen J.A."/>
        </authorList>
    </citation>
    <scope>NUCLEOTIDE SEQUENCE [LARGE SCALE GENOMIC DNA]</scope>
    <source>
        <strain evidence="9">DSM 18603</strain>
    </source>
</reference>
<dbReference type="Proteomes" id="UP000002774">
    <property type="component" value="Chromosome"/>
</dbReference>
<evidence type="ECO:0000256" key="5">
    <source>
        <dbReference type="ARBA" id="ARBA00022777"/>
    </source>
</evidence>